<organism evidence="7 8">
    <name type="scientific">Faecalibacterium prausnitzii</name>
    <dbReference type="NCBI Taxonomy" id="853"/>
    <lineage>
        <taxon>Bacteria</taxon>
        <taxon>Bacillati</taxon>
        <taxon>Bacillota</taxon>
        <taxon>Clostridia</taxon>
        <taxon>Eubacteriales</taxon>
        <taxon>Oscillospiraceae</taxon>
        <taxon>Faecalibacterium</taxon>
    </lineage>
</organism>
<keyword evidence="5" id="KW-0067">ATP-binding</keyword>
<comment type="similarity">
    <text evidence="1">Belongs to the carbohydrate kinase PfkB family.</text>
</comment>
<dbReference type="SUPFAM" id="SSF53613">
    <property type="entry name" value="Ribokinase-like"/>
    <property type="match status" value="1"/>
</dbReference>
<dbReference type="InterPro" id="IPR011611">
    <property type="entry name" value="PfkB_dom"/>
</dbReference>
<keyword evidence="2" id="KW-0808">Transferase</keyword>
<evidence type="ECO:0000256" key="2">
    <source>
        <dbReference type="ARBA" id="ARBA00022679"/>
    </source>
</evidence>
<dbReference type="GO" id="GO:0016301">
    <property type="term" value="F:kinase activity"/>
    <property type="evidence" value="ECO:0007669"/>
    <property type="project" value="UniProtKB-KW"/>
</dbReference>
<accession>A0A3E2V1R5</accession>
<dbReference type="GO" id="GO:0005524">
    <property type="term" value="F:ATP binding"/>
    <property type="evidence" value="ECO:0007669"/>
    <property type="project" value="UniProtKB-KW"/>
</dbReference>
<protein>
    <recommendedName>
        <fullName evidence="6">Carbohydrate kinase PfkB domain-containing protein</fullName>
    </recommendedName>
</protein>
<evidence type="ECO:0000256" key="4">
    <source>
        <dbReference type="ARBA" id="ARBA00022777"/>
    </source>
</evidence>
<dbReference type="PANTHER" id="PTHR43085:SF1">
    <property type="entry name" value="PSEUDOURIDINE KINASE-RELATED"/>
    <property type="match status" value="1"/>
</dbReference>
<evidence type="ECO:0000256" key="5">
    <source>
        <dbReference type="ARBA" id="ARBA00022840"/>
    </source>
</evidence>
<feature type="domain" description="Carbohydrate kinase PfkB" evidence="6">
    <location>
        <begin position="84"/>
        <end position="288"/>
    </location>
</feature>
<reference evidence="7 8" key="1">
    <citation type="submission" date="2018-08" db="EMBL/GenBank/DDBJ databases">
        <title>A genome reference for cultivated species of the human gut microbiota.</title>
        <authorList>
            <person name="Zou Y."/>
            <person name="Xue W."/>
            <person name="Luo G."/>
        </authorList>
    </citation>
    <scope>NUCLEOTIDE SEQUENCE [LARGE SCALE GENOMIC DNA]</scope>
    <source>
        <strain evidence="7 8">AM42-11AC</strain>
    </source>
</reference>
<sequence length="353" mass="38202">MPFSGPLQPQLPSSFPIRGADFWRSAQFRVYTKSPPVRLDPIIVPARGPFHSVRICPGSVASGGQIVYTVTRFLFAEGGVHMSVLCLGEVWLELNAATAPELTETFRAQTGGWGAGFCRRYAALGGQAALLAQLGADPFGRKLAAQLARDGVDCSLLCFTDAFPTPVVFTGADTALPYRAHTAGLALGPEQLEAAPFRGASAFCFSSAGLVDSPLRLAHLKALAAARDAGALCCYLPRLAQAAPYWPQREALCQTALQFLDRADVLFLEESDLLLLFGSRELRTALFALFTGHVQLIFFYKKDRILAFTRSVMASAAKKDQSPALVLYRMEKMMLPVSSLPRLKESELNALIG</sequence>
<dbReference type="PANTHER" id="PTHR43085">
    <property type="entry name" value="HEXOKINASE FAMILY MEMBER"/>
    <property type="match status" value="1"/>
</dbReference>
<name>A0A3E2V1R5_9FIRM</name>
<comment type="caution">
    <text evidence="7">The sequence shown here is derived from an EMBL/GenBank/DDBJ whole genome shotgun (WGS) entry which is preliminary data.</text>
</comment>
<dbReference type="Proteomes" id="UP000261079">
    <property type="component" value="Unassembled WGS sequence"/>
</dbReference>
<gene>
    <name evidence="7" type="ORF">DW905_11700</name>
</gene>
<evidence type="ECO:0000313" key="8">
    <source>
        <dbReference type="Proteomes" id="UP000261079"/>
    </source>
</evidence>
<proteinExistence type="inferred from homology"/>
<dbReference type="Gene3D" id="3.40.1190.20">
    <property type="match status" value="1"/>
</dbReference>
<dbReference type="Pfam" id="PF00294">
    <property type="entry name" value="PfkB"/>
    <property type="match status" value="1"/>
</dbReference>
<evidence type="ECO:0000256" key="3">
    <source>
        <dbReference type="ARBA" id="ARBA00022741"/>
    </source>
</evidence>
<keyword evidence="3" id="KW-0547">Nucleotide-binding</keyword>
<evidence type="ECO:0000259" key="6">
    <source>
        <dbReference type="Pfam" id="PF00294"/>
    </source>
</evidence>
<evidence type="ECO:0000313" key="7">
    <source>
        <dbReference type="EMBL" id="RGC04353.1"/>
    </source>
</evidence>
<evidence type="ECO:0000256" key="1">
    <source>
        <dbReference type="ARBA" id="ARBA00010688"/>
    </source>
</evidence>
<dbReference type="AlphaFoldDB" id="A0A3E2V1R5"/>
<dbReference type="EMBL" id="QVEZ01000009">
    <property type="protein sequence ID" value="RGC04353.1"/>
    <property type="molecule type" value="Genomic_DNA"/>
</dbReference>
<dbReference type="InterPro" id="IPR050306">
    <property type="entry name" value="PfkB_Carbo_kinase"/>
</dbReference>
<dbReference type="InterPro" id="IPR029056">
    <property type="entry name" value="Ribokinase-like"/>
</dbReference>
<keyword evidence="4" id="KW-0418">Kinase</keyword>